<evidence type="ECO:0000256" key="3">
    <source>
        <dbReference type="ARBA" id="ARBA00023015"/>
    </source>
</evidence>
<keyword evidence="8" id="KW-0456">Lyase</keyword>
<dbReference type="GO" id="GO:0005634">
    <property type="term" value="C:nucleus"/>
    <property type="evidence" value="ECO:0007669"/>
    <property type="project" value="UniProtKB-SubCell"/>
</dbReference>
<dbReference type="PANTHER" id="PTHR47338">
    <property type="entry name" value="ZN(II)2CYS6 TRANSCRIPTION FACTOR (EUROFUNG)-RELATED"/>
    <property type="match status" value="1"/>
</dbReference>
<dbReference type="GeneID" id="59300704"/>
<dbReference type="AlphaFoldDB" id="A0A8H5W5M1"/>
<evidence type="ECO:0000313" key="9">
    <source>
        <dbReference type="Proteomes" id="UP000530670"/>
    </source>
</evidence>
<reference evidence="8 9" key="1">
    <citation type="submission" date="2020-05" db="EMBL/GenBank/DDBJ databases">
        <title>Identification and distribution of gene clusters putatively required for synthesis of sphingolipid metabolism inhibitors in phylogenetically diverse species of the filamentous fungus Fusarium.</title>
        <authorList>
            <person name="Kim H.-S."/>
            <person name="Busman M."/>
            <person name="Brown D.W."/>
            <person name="Divon H."/>
            <person name="Uhlig S."/>
            <person name="Proctor R.H."/>
        </authorList>
    </citation>
    <scope>NUCLEOTIDE SEQUENCE [LARGE SCALE GENOMIC DNA]</scope>
    <source>
        <strain evidence="8 9">NRRL 66243</strain>
    </source>
</reference>
<keyword evidence="3" id="KW-0805">Transcription regulation</keyword>
<comment type="caution">
    <text evidence="8">The sequence shown here is derived from an EMBL/GenBank/DDBJ whole genome shotgun (WGS) entry which is preliminary data.</text>
</comment>
<accession>A0A8H5W5M1</accession>
<organism evidence="8 9">
    <name type="scientific">Fusarium tjaetaba</name>
    <dbReference type="NCBI Taxonomy" id="1567544"/>
    <lineage>
        <taxon>Eukaryota</taxon>
        <taxon>Fungi</taxon>
        <taxon>Dikarya</taxon>
        <taxon>Ascomycota</taxon>
        <taxon>Pezizomycotina</taxon>
        <taxon>Sordariomycetes</taxon>
        <taxon>Hypocreomycetidae</taxon>
        <taxon>Hypocreales</taxon>
        <taxon>Nectriaceae</taxon>
        <taxon>Fusarium</taxon>
        <taxon>Fusarium fujikuroi species complex</taxon>
    </lineage>
</organism>
<dbReference type="EMBL" id="JAAQRI010000041">
    <property type="protein sequence ID" value="KAF5645829.1"/>
    <property type="molecule type" value="Genomic_DNA"/>
</dbReference>
<evidence type="ECO:0000256" key="5">
    <source>
        <dbReference type="ARBA" id="ARBA00023242"/>
    </source>
</evidence>
<evidence type="ECO:0000256" key="6">
    <source>
        <dbReference type="SAM" id="MobiDB-lite"/>
    </source>
</evidence>
<evidence type="ECO:0000256" key="4">
    <source>
        <dbReference type="ARBA" id="ARBA00023163"/>
    </source>
</evidence>
<feature type="domain" description="Xylanolytic transcriptional activator regulatory" evidence="7">
    <location>
        <begin position="126"/>
        <end position="198"/>
    </location>
</feature>
<dbReference type="SMART" id="SM00906">
    <property type="entry name" value="Fungal_trans"/>
    <property type="match status" value="1"/>
</dbReference>
<sequence>MASVTVNPLAALAPQFGHPDLLQRLSTIEAQLAKLSEPEGQEQSISSIPISPMSTINRTPTSKKSTTGSYSALCSYQSASHLPSSRLQCDSQITRTSQAAPTTRWRGMRDKLGSIIDFTAGRTSSGWLKIGLAVRICQDLQLMNEPNPMLPIVEQEERRRVFWSVYLLDKLVSCGRARPPAIADEDCHVQLPCEEEVFRTGTWKQTPTLHRLLNWDADLGEIRGYFTLAILVASALGRCARYVLHQREIDDTLPWDSRSEFAAINSFLLLIEQHLQVEEVPIEDIISQNKLPTGTPDHQVVGHAVFARIVFHLCHCLIGHPFLLALRLQNLKVKAPASFLSRAYEVCCDHASKIPSLLHRAQEAGCHVDASFYAYSTCVAGSILSMFIHGKESMGQVPSQQLLESGQHSLEILDKMGHFWDHAAKMHTQLLNFDTHSQDFEKMIDPHTVFDISPDLETVLWSMVDYGSMCGSSRTRSISPGDGQFSVNMNSPSFFNFDVNMTPRSFELSGVEGINGARHTMRSYVMS</sequence>
<keyword evidence="9" id="KW-1185">Reference proteome</keyword>
<dbReference type="RefSeq" id="XP_037210511.1">
    <property type="nucleotide sequence ID" value="XM_037348434.1"/>
</dbReference>
<comment type="subcellular location">
    <subcellularLocation>
        <location evidence="1">Nucleus</location>
    </subcellularLocation>
</comment>
<feature type="compositionally biased region" description="Low complexity" evidence="6">
    <location>
        <begin position="44"/>
        <end position="56"/>
    </location>
</feature>
<gene>
    <name evidence="8" type="ORF">FTJAE_2259</name>
</gene>
<evidence type="ECO:0000256" key="2">
    <source>
        <dbReference type="ARBA" id="ARBA00022723"/>
    </source>
</evidence>
<keyword evidence="4" id="KW-0804">Transcription</keyword>
<dbReference type="Pfam" id="PF04082">
    <property type="entry name" value="Fungal_trans"/>
    <property type="match status" value="1"/>
</dbReference>
<keyword evidence="2" id="KW-0479">Metal-binding</keyword>
<dbReference type="GO" id="GO:0003677">
    <property type="term" value="F:DNA binding"/>
    <property type="evidence" value="ECO:0007669"/>
    <property type="project" value="InterPro"/>
</dbReference>
<dbReference type="CDD" id="cd12148">
    <property type="entry name" value="fungal_TF_MHR"/>
    <property type="match status" value="1"/>
</dbReference>
<dbReference type="GO" id="GO:0006351">
    <property type="term" value="P:DNA-templated transcription"/>
    <property type="evidence" value="ECO:0007669"/>
    <property type="project" value="InterPro"/>
</dbReference>
<dbReference type="GO" id="GO:0016829">
    <property type="term" value="F:lyase activity"/>
    <property type="evidence" value="ECO:0007669"/>
    <property type="project" value="UniProtKB-KW"/>
</dbReference>
<dbReference type="GO" id="GO:0000981">
    <property type="term" value="F:DNA-binding transcription factor activity, RNA polymerase II-specific"/>
    <property type="evidence" value="ECO:0007669"/>
    <property type="project" value="InterPro"/>
</dbReference>
<protein>
    <submittedName>
        <fullName evidence="8">3-hydroxymethyl-3-methylglutaryl-coenzyme a lyase</fullName>
    </submittedName>
</protein>
<proteinExistence type="predicted"/>
<name>A0A8H5W5M1_9HYPO</name>
<evidence type="ECO:0000313" key="8">
    <source>
        <dbReference type="EMBL" id="KAF5645829.1"/>
    </source>
</evidence>
<dbReference type="OrthoDB" id="424974at2759"/>
<evidence type="ECO:0000259" key="7">
    <source>
        <dbReference type="SMART" id="SM00906"/>
    </source>
</evidence>
<dbReference type="InterPro" id="IPR007219">
    <property type="entry name" value="XnlR_reg_dom"/>
</dbReference>
<keyword evidence="5" id="KW-0539">Nucleus</keyword>
<dbReference type="GO" id="GO:0008270">
    <property type="term" value="F:zinc ion binding"/>
    <property type="evidence" value="ECO:0007669"/>
    <property type="project" value="InterPro"/>
</dbReference>
<evidence type="ECO:0000256" key="1">
    <source>
        <dbReference type="ARBA" id="ARBA00004123"/>
    </source>
</evidence>
<dbReference type="InterPro" id="IPR050815">
    <property type="entry name" value="TF_fung"/>
</dbReference>
<dbReference type="Proteomes" id="UP000530670">
    <property type="component" value="Unassembled WGS sequence"/>
</dbReference>
<dbReference type="PANTHER" id="PTHR47338:SF4">
    <property type="entry name" value="ZN(II)2CYS6 TRANSCRIPTION FACTOR (EUROFUNG)"/>
    <property type="match status" value="1"/>
</dbReference>
<feature type="region of interest" description="Disordered" evidence="6">
    <location>
        <begin position="35"/>
        <end position="65"/>
    </location>
</feature>